<dbReference type="Proteomes" id="UP000440578">
    <property type="component" value="Unassembled WGS sequence"/>
</dbReference>
<dbReference type="PANTHER" id="PTHR23314">
    <property type="entry name" value="SPERM-ASSOCIATED ANTIGEN 6 ARMADILLO REPEAT-CONTAINING"/>
    <property type="match status" value="1"/>
</dbReference>
<gene>
    <name evidence="1" type="primary">Spag6_2</name>
    <name evidence="1" type="ORF">FJT64_014760</name>
</gene>
<dbReference type="GO" id="GO:0008017">
    <property type="term" value="F:microtubule binding"/>
    <property type="evidence" value="ECO:0007669"/>
    <property type="project" value="TreeGrafter"/>
</dbReference>
<dbReference type="EMBL" id="VIIS01002228">
    <property type="protein sequence ID" value="KAF0286827.1"/>
    <property type="molecule type" value="Genomic_DNA"/>
</dbReference>
<keyword evidence="2" id="KW-1185">Reference proteome</keyword>
<reference evidence="1 2" key="1">
    <citation type="submission" date="2019-07" db="EMBL/GenBank/DDBJ databases">
        <title>Draft genome assembly of a fouling barnacle, Amphibalanus amphitrite (Darwin, 1854): The first reference genome for Thecostraca.</title>
        <authorList>
            <person name="Kim W."/>
        </authorList>
    </citation>
    <scope>NUCLEOTIDE SEQUENCE [LARGE SCALE GENOMIC DNA]</scope>
    <source>
        <strain evidence="1">SNU_AA5</strain>
        <tissue evidence="1">Soma without cirri and trophi</tissue>
    </source>
</reference>
<comment type="caution">
    <text evidence="1">The sequence shown here is derived from an EMBL/GenBank/DDBJ whole genome shotgun (WGS) entry which is preliminary data.</text>
</comment>
<evidence type="ECO:0000313" key="2">
    <source>
        <dbReference type="Proteomes" id="UP000440578"/>
    </source>
</evidence>
<dbReference type="GO" id="GO:0015630">
    <property type="term" value="C:microtubule cytoskeleton"/>
    <property type="evidence" value="ECO:0007669"/>
    <property type="project" value="TreeGrafter"/>
</dbReference>
<organism evidence="1 2">
    <name type="scientific">Amphibalanus amphitrite</name>
    <name type="common">Striped barnacle</name>
    <name type="synonym">Balanus amphitrite</name>
    <dbReference type="NCBI Taxonomy" id="1232801"/>
    <lineage>
        <taxon>Eukaryota</taxon>
        <taxon>Metazoa</taxon>
        <taxon>Ecdysozoa</taxon>
        <taxon>Arthropoda</taxon>
        <taxon>Crustacea</taxon>
        <taxon>Multicrustacea</taxon>
        <taxon>Cirripedia</taxon>
        <taxon>Thoracica</taxon>
        <taxon>Thoracicalcarea</taxon>
        <taxon>Balanomorpha</taxon>
        <taxon>Balanoidea</taxon>
        <taxon>Balanidae</taxon>
        <taxon>Amphibalaninae</taxon>
        <taxon>Amphibalanus</taxon>
    </lineage>
</organism>
<dbReference type="PANTHER" id="PTHR23314:SF0">
    <property type="entry name" value="SPERM-ASSOCIATED ANTIGEN 6"/>
    <property type="match status" value="1"/>
</dbReference>
<dbReference type="AlphaFoldDB" id="A0A6A4UT13"/>
<evidence type="ECO:0000313" key="1">
    <source>
        <dbReference type="EMBL" id="KAF0286827.1"/>
    </source>
</evidence>
<name>A0A6A4UT13_AMPAM</name>
<dbReference type="OrthoDB" id="7537227at2759"/>
<dbReference type="GO" id="GO:0003341">
    <property type="term" value="P:cilium movement"/>
    <property type="evidence" value="ECO:0007669"/>
    <property type="project" value="TreeGrafter"/>
</dbReference>
<sequence>MVRVSKQPFVCLFPKWSSTAQTDKEISLTLLPPTRGRRLNRDKRVLCILNTALNHRPIEVLPHDPQARRQFVTSGCLRKVQEIQAEPGTELREYINTINNCFPEEIVRYYSPGYSEHLLERLETYEPDWTDGAREDWQQDAAAPSGITA</sequence>
<proteinExistence type="predicted"/>
<accession>A0A6A4UT13</accession>
<protein>
    <submittedName>
        <fullName evidence="1">Sperm-associated antigen 6</fullName>
    </submittedName>
</protein>